<protein>
    <submittedName>
        <fullName evidence="1">Uncharacterized protein</fullName>
    </submittedName>
</protein>
<dbReference type="EMBL" id="JANIIC010000093">
    <property type="protein sequence ID" value="MCQ8835800.1"/>
    <property type="molecule type" value="Genomic_DNA"/>
</dbReference>
<organism evidence="1 2">
    <name type="scientific">Streptomyces malaysiensis subsp. samsunensis</name>
    <dbReference type="NCBI Taxonomy" id="459658"/>
    <lineage>
        <taxon>Bacteria</taxon>
        <taxon>Bacillati</taxon>
        <taxon>Actinomycetota</taxon>
        <taxon>Actinomycetes</taxon>
        <taxon>Kitasatosporales</taxon>
        <taxon>Streptomycetaceae</taxon>
        <taxon>Streptomyces</taxon>
        <taxon>Streptomyces violaceusniger group</taxon>
    </lineage>
</organism>
<evidence type="ECO:0000313" key="2">
    <source>
        <dbReference type="Proteomes" id="UP001142400"/>
    </source>
</evidence>
<proteinExistence type="predicted"/>
<dbReference type="RefSeq" id="WP_257635913.1">
    <property type="nucleotide sequence ID" value="NZ_JANIIC010000093.1"/>
</dbReference>
<name>A0A9X2S0U3_STRMQ</name>
<dbReference type="AlphaFoldDB" id="A0A9X2S0U3"/>
<accession>A0A9X2S0U3</accession>
<gene>
    <name evidence="1" type="ORF">NQU54_44010</name>
</gene>
<reference evidence="1" key="1">
    <citation type="submission" date="2022-06" db="EMBL/GenBank/DDBJ databases">
        <title>WGS of actinobacteria.</title>
        <authorList>
            <person name="Thawai C."/>
        </authorList>
    </citation>
    <scope>NUCLEOTIDE SEQUENCE</scope>
    <source>
        <strain evidence="1">DSM 42010</strain>
    </source>
</reference>
<keyword evidence="2" id="KW-1185">Reference proteome</keyword>
<comment type="caution">
    <text evidence="1">The sequence shown here is derived from an EMBL/GenBank/DDBJ whole genome shotgun (WGS) entry which is preliminary data.</text>
</comment>
<evidence type="ECO:0000313" key="1">
    <source>
        <dbReference type="EMBL" id="MCQ8835800.1"/>
    </source>
</evidence>
<dbReference type="Proteomes" id="UP001142400">
    <property type="component" value="Unassembled WGS sequence"/>
</dbReference>
<sequence length="295" mass="32535">MMQRPHISATDTGPGTTDDLVADAHAAGFTRVSSRSIRDWTEFGLLAQPAFRKSSQHGSDHRVYPPEQRELFLRLLWVRKRLPQGWRYRRVVLARTIVGLWLLGLLDLPTEQVRRALRSTLGMQSTTAENRRIASALVDGLAHPSASTAQIRKARLVVAQCLGKGCWDRARVLSVLVEVSFSWSAHADRATGSTAGGDTPNLGQVLDDLAGYIDSRIEVMTRLREEAVTPAQLLEARRRFNSDPRQVARRLDWIMEAMVHHTAGLPGSPDNAAAGSSLTLLNAFIHELIAILGLG</sequence>